<dbReference type="InterPro" id="IPR001611">
    <property type="entry name" value="Leu-rich_rpt"/>
</dbReference>
<dbReference type="SUPFAM" id="SSF52200">
    <property type="entry name" value="Toll/Interleukin receptor TIR domain"/>
    <property type="match status" value="1"/>
</dbReference>
<dbReference type="OrthoDB" id="1106366at2759"/>
<evidence type="ECO:0000256" key="2">
    <source>
        <dbReference type="ARBA" id="ARBA00022614"/>
    </source>
</evidence>
<dbReference type="GO" id="GO:0006952">
    <property type="term" value="P:defense response"/>
    <property type="evidence" value="ECO:0007669"/>
    <property type="project" value="UniProtKB-KW"/>
</dbReference>
<dbReference type="GO" id="GO:0043531">
    <property type="term" value="F:ADP binding"/>
    <property type="evidence" value="ECO:0007669"/>
    <property type="project" value="InterPro"/>
</dbReference>
<sequence>MSSGGRNFPSRGHPFRRPPRSATKPQRPSSLLARKRELKLNGGSPSFIRFPRRIKCSSFDACSSTADGAAGYRRLSSPSGSESEDIACVVDRGVVDVDYRSSVSSSSPAAVADCSVAGYRRSSTPSGSEPGGVTSVVDNLDANYRLSSPSSPAAVADSQLKYDVFISFRGPDSRDGFVSHLYDDLCREGTETFIDSEKLYAGEEIKTALTDAIERSRISVVVFTKEYASSKWCLRELAKIMECRRSRGQLVLPVFLGVEPMEVRWQTGCYDVAFARHDKAPEGSPLAEDVKRWRKAMTEAADLSGFDSTAVRPASKLVDKIVARILENLESNCLREEEGLVGAYPQVKEVEELLENGSDEVQTIGIHGLGGSGKTAIAGAVFNRQHQKFDSYCFLANVREESEKHGLLGLRNELLRQILGQTDINIATPDIGSSNIRNRLRRKRVLVVLDDVSSITQLDFLIKQATYYGPGSRVLITTRDMNVIKNASKVYSVKGLSGSDSLELFSRCAFKQSYPPDEYSQLSMRAAAYAKGLPLALEVLGSFLCKKTVLEWESALRRLESSPEKEISRVLRIGYDGLNDEEKTMFLDIACFFNGEQRSRVTAHWDACGISVDIGIRALLDKCMITLSDDRLHMHELFQEMGREIVRQESPLDPGKRSRLWSSEDGHEVLTENTGTISTEGICWDISEIEEMQIGRHAFAGMPNLRSLKINSHTRFNEENCKIYLPEGLDDFPHKLRLLQWEYYPLENLPSSFKPNHLVELIMPKSKLERLWEGVQHLPCLKVIDVSNSPFLKEFPDVSNAPRLERIVARGCGDLVTIPTPKKKLKSLEHLDLSGCSKITVFPEISWNIKTLSLADTGIEEIPPSIENFHQLVYLDMRGCKMLKNVAQIGHKLEKLEFLDLSGCSSVTSFPDISNNVEVLILNGTAIEEIPSDIKYMRRLKVLEIKNCPRLKGLPISIWELPSLVELNISGCPNFTSFPEITEIMPSLEYLSLNGTAITELPSSIENFTGLLSLDLEYCKNFRRLPDKLSKLKFLKDLNISGCSNLDNLPRSIGNHGSLVNARARGCKKEIANCFGPGLISLKTLDLSDCGITEFPEALTLISTLTELDLSQNCFSAIPPSIKDLQELQSLDLSHCQELQSLSGVPAGLTRLNVLNCRSLEMVVLGNSSELQLYPLNDVETFVFAGCTSLSHYAIENIQAFARRRIYVLASHLGVTLNFRGGDLSLNSWMKPQQLRYLLSSMYGYGSLHEALIGLHAAFFSNELISKEHPSRLLSRILHDFHERYRLSIQDMLHFFSLIAHLYLYYQGKPSTNFCFPSADIPEWFCHQRNGSFIAVMVQRPERSDEISTLAGFAISVLVAFDGYNDDKGFSIKYECHFHSKSFGIREGEGYLRGWDGKKGKPSSIEGDHLFLGFDSSILFGAANGIEQFVGYSEDLVKATFQCYIVDEDGNTINSCTVKKCAIQPLYTSDMTRSQTKILSRQDITKGLTTRFAGFLDKVLRSLDLYDAVSLGIMNVLGDLNVNVVHQGGYVYITIKCENAGLPIGLQILNVHLGTAPLAVKLVEMAEPSRDPRAFSIEFSDVDGGDFGCRIKVKKCEFRPLQSHVMLIDRSAVT</sequence>
<dbReference type="GO" id="GO:0061809">
    <property type="term" value="F:NAD+ nucleosidase activity, cyclic ADP-ribose generating"/>
    <property type="evidence" value="ECO:0007669"/>
    <property type="project" value="UniProtKB-EC"/>
</dbReference>
<dbReference type="InterPro" id="IPR032675">
    <property type="entry name" value="LRR_dom_sf"/>
</dbReference>
<evidence type="ECO:0000256" key="6">
    <source>
        <dbReference type="ARBA" id="ARBA00023027"/>
    </source>
</evidence>
<protein>
    <recommendedName>
        <fullName evidence="1">ADP-ribosyl cyclase/cyclic ADP-ribose hydrolase</fullName>
        <ecNumber evidence="1">3.2.2.6</ecNumber>
    </recommendedName>
</protein>
<dbReference type="EnsemblPlants" id="Bo9g169580.1">
    <property type="protein sequence ID" value="Bo9g169580.1"/>
    <property type="gene ID" value="Bo9g169580"/>
</dbReference>
<dbReference type="InterPro" id="IPR058546">
    <property type="entry name" value="RPS4B/Roq1-like_LRR"/>
</dbReference>
<dbReference type="InterPro" id="IPR002182">
    <property type="entry name" value="NB-ARC"/>
</dbReference>
<dbReference type="Gene3D" id="3.40.50.300">
    <property type="entry name" value="P-loop containing nucleotide triphosphate hydrolases"/>
    <property type="match status" value="1"/>
</dbReference>
<dbReference type="Gene3D" id="3.40.50.10140">
    <property type="entry name" value="Toll/interleukin-1 receptor homology (TIR) domain"/>
    <property type="match status" value="1"/>
</dbReference>
<feature type="region of interest" description="Disordered" evidence="8">
    <location>
        <begin position="1"/>
        <end position="47"/>
    </location>
</feature>
<dbReference type="InterPro" id="IPR036390">
    <property type="entry name" value="WH_DNA-bd_sf"/>
</dbReference>
<organism evidence="10 11">
    <name type="scientific">Brassica oleracea var. oleracea</name>
    <dbReference type="NCBI Taxonomy" id="109376"/>
    <lineage>
        <taxon>Eukaryota</taxon>
        <taxon>Viridiplantae</taxon>
        <taxon>Streptophyta</taxon>
        <taxon>Embryophyta</taxon>
        <taxon>Tracheophyta</taxon>
        <taxon>Spermatophyta</taxon>
        <taxon>Magnoliopsida</taxon>
        <taxon>eudicotyledons</taxon>
        <taxon>Gunneridae</taxon>
        <taxon>Pentapetalae</taxon>
        <taxon>rosids</taxon>
        <taxon>malvids</taxon>
        <taxon>Brassicales</taxon>
        <taxon>Brassicaceae</taxon>
        <taxon>Brassiceae</taxon>
        <taxon>Brassica</taxon>
    </lineage>
</organism>
<dbReference type="SUPFAM" id="SSF52047">
    <property type="entry name" value="RNI-like"/>
    <property type="match status" value="1"/>
</dbReference>
<evidence type="ECO:0000259" key="9">
    <source>
        <dbReference type="PROSITE" id="PS50104"/>
    </source>
</evidence>
<dbReference type="SMART" id="SM00255">
    <property type="entry name" value="TIR"/>
    <property type="match status" value="1"/>
</dbReference>
<dbReference type="FunFam" id="1.10.8.430:FF:000002">
    <property type="entry name" value="Disease resistance protein (TIR-NBS-LRR class)"/>
    <property type="match status" value="1"/>
</dbReference>
<dbReference type="GeneID" id="106317956"/>
<dbReference type="EC" id="3.2.2.6" evidence="1"/>
<dbReference type="PRINTS" id="PR00364">
    <property type="entry name" value="DISEASERSIST"/>
</dbReference>
<name>A0A0D3EG11_BRAOL</name>
<keyword evidence="2" id="KW-0433">Leucine-rich repeat</keyword>
<dbReference type="InterPro" id="IPR027417">
    <property type="entry name" value="P-loop_NTPase"/>
</dbReference>
<keyword evidence="3" id="KW-0677">Repeat</keyword>
<evidence type="ECO:0000256" key="1">
    <source>
        <dbReference type="ARBA" id="ARBA00011982"/>
    </source>
</evidence>
<dbReference type="Gramene" id="Bo9g169580.1">
    <property type="protein sequence ID" value="Bo9g169580.1"/>
    <property type="gene ID" value="Bo9g169580"/>
</dbReference>
<dbReference type="InterPro" id="IPR035897">
    <property type="entry name" value="Toll_tir_struct_dom_sf"/>
</dbReference>
<evidence type="ECO:0000313" key="10">
    <source>
        <dbReference type="EnsemblPlants" id="Bo9g169580.1"/>
    </source>
</evidence>
<dbReference type="Pfam" id="PF23286">
    <property type="entry name" value="LRR_13"/>
    <property type="match status" value="1"/>
</dbReference>
<evidence type="ECO:0000256" key="3">
    <source>
        <dbReference type="ARBA" id="ARBA00022737"/>
    </source>
</evidence>
<dbReference type="GO" id="GO:0007165">
    <property type="term" value="P:signal transduction"/>
    <property type="evidence" value="ECO:0007669"/>
    <property type="project" value="InterPro"/>
</dbReference>
<keyword evidence="4" id="KW-0378">Hydrolase</keyword>
<evidence type="ECO:0000313" key="11">
    <source>
        <dbReference type="Proteomes" id="UP000032141"/>
    </source>
</evidence>
<dbReference type="Proteomes" id="UP000032141">
    <property type="component" value="Chromosome C9"/>
</dbReference>
<dbReference type="InterPro" id="IPR003591">
    <property type="entry name" value="Leu-rich_rpt_typical-subtyp"/>
</dbReference>
<evidence type="ECO:0000256" key="5">
    <source>
        <dbReference type="ARBA" id="ARBA00022821"/>
    </source>
</evidence>
<feature type="domain" description="TIR" evidence="9">
    <location>
        <begin position="160"/>
        <end position="329"/>
    </location>
</feature>
<keyword evidence="11" id="KW-1185">Reference proteome</keyword>
<proteinExistence type="predicted"/>
<dbReference type="KEGG" id="boe:106317956"/>
<dbReference type="InterPro" id="IPR042197">
    <property type="entry name" value="Apaf_helical"/>
</dbReference>
<dbReference type="HOGENOM" id="CLU_001561_0_1_1"/>
<dbReference type="InterPro" id="IPR000157">
    <property type="entry name" value="TIR_dom"/>
</dbReference>
<dbReference type="InterPro" id="IPR011713">
    <property type="entry name" value="Leu-rich_rpt_3"/>
</dbReference>
<dbReference type="PROSITE" id="PS51450">
    <property type="entry name" value="LRR"/>
    <property type="match status" value="1"/>
</dbReference>
<dbReference type="Gene3D" id="3.80.10.10">
    <property type="entry name" value="Ribonuclease Inhibitor"/>
    <property type="match status" value="3"/>
</dbReference>
<dbReference type="InterPro" id="IPR044974">
    <property type="entry name" value="Disease_R_plants"/>
</dbReference>
<dbReference type="Pfam" id="PF01582">
    <property type="entry name" value="TIR"/>
    <property type="match status" value="1"/>
</dbReference>
<dbReference type="PANTHER" id="PTHR11017">
    <property type="entry name" value="LEUCINE-RICH REPEAT-CONTAINING PROTEIN"/>
    <property type="match status" value="1"/>
</dbReference>
<dbReference type="PANTHER" id="PTHR11017:SF574">
    <property type="entry name" value="ADP-RIBOSYL CYCLASE_CYCLIC ADP-RIBOSE HYDROLASE"/>
    <property type="match status" value="1"/>
</dbReference>
<evidence type="ECO:0000256" key="4">
    <source>
        <dbReference type="ARBA" id="ARBA00022801"/>
    </source>
</evidence>
<dbReference type="Pfam" id="PF07725">
    <property type="entry name" value="LRR_3"/>
    <property type="match status" value="1"/>
</dbReference>
<dbReference type="Pfam" id="PF23282">
    <property type="entry name" value="WHD_ROQ1"/>
    <property type="match status" value="1"/>
</dbReference>
<accession>A0A0D3EG11</accession>
<dbReference type="RefSeq" id="XP_013611233.1">
    <property type="nucleotide sequence ID" value="XM_013755779.1"/>
</dbReference>
<comment type="catalytic activity">
    <reaction evidence="7">
        <text>NAD(+) + H2O = ADP-D-ribose + nicotinamide + H(+)</text>
        <dbReference type="Rhea" id="RHEA:16301"/>
        <dbReference type="ChEBI" id="CHEBI:15377"/>
        <dbReference type="ChEBI" id="CHEBI:15378"/>
        <dbReference type="ChEBI" id="CHEBI:17154"/>
        <dbReference type="ChEBI" id="CHEBI:57540"/>
        <dbReference type="ChEBI" id="CHEBI:57967"/>
        <dbReference type="EC" id="3.2.2.6"/>
    </reaction>
    <physiologicalReaction direction="left-to-right" evidence="7">
        <dbReference type="Rhea" id="RHEA:16302"/>
    </physiologicalReaction>
</comment>
<evidence type="ECO:0000256" key="8">
    <source>
        <dbReference type="SAM" id="MobiDB-lite"/>
    </source>
</evidence>
<dbReference type="SUPFAM" id="SSF52058">
    <property type="entry name" value="L domain-like"/>
    <property type="match status" value="1"/>
</dbReference>
<dbReference type="OMA" id="IENIQAF"/>
<reference evidence="10 11" key="1">
    <citation type="journal article" date="2014" name="Genome Biol.">
        <title>Transcriptome and methylome profiling reveals relics of genome dominance in the mesopolyploid Brassica oleracea.</title>
        <authorList>
            <person name="Parkin I.A."/>
            <person name="Koh C."/>
            <person name="Tang H."/>
            <person name="Robinson S.J."/>
            <person name="Kagale S."/>
            <person name="Clarke W.E."/>
            <person name="Town C.D."/>
            <person name="Nixon J."/>
            <person name="Krishnakumar V."/>
            <person name="Bidwell S.L."/>
            <person name="Denoeud F."/>
            <person name="Belcram H."/>
            <person name="Links M.G."/>
            <person name="Just J."/>
            <person name="Clarke C."/>
            <person name="Bender T."/>
            <person name="Huebert T."/>
            <person name="Mason A.S."/>
            <person name="Pires J.C."/>
            <person name="Barker G."/>
            <person name="Moore J."/>
            <person name="Walley P.G."/>
            <person name="Manoli S."/>
            <person name="Batley J."/>
            <person name="Edwards D."/>
            <person name="Nelson M.N."/>
            <person name="Wang X."/>
            <person name="Paterson A.H."/>
            <person name="King G."/>
            <person name="Bancroft I."/>
            <person name="Chalhoub B."/>
            <person name="Sharpe A.G."/>
        </authorList>
    </citation>
    <scope>NUCLEOTIDE SEQUENCE</scope>
    <source>
        <strain evidence="10 11">cv. TO1000</strain>
    </source>
</reference>
<dbReference type="Gene3D" id="1.10.8.430">
    <property type="entry name" value="Helical domain of apoptotic protease-activating factors"/>
    <property type="match status" value="1"/>
</dbReference>
<dbReference type="Pfam" id="PF00931">
    <property type="entry name" value="NB-ARC"/>
    <property type="match status" value="1"/>
</dbReference>
<keyword evidence="5" id="KW-0611">Plant defense</keyword>
<reference evidence="10" key="2">
    <citation type="submission" date="2015-03" db="UniProtKB">
        <authorList>
            <consortium name="EnsemblPlants"/>
        </authorList>
    </citation>
    <scope>IDENTIFICATION</scope>
</reference>
<dbReference type="PROSITE" id="PS50104">
    <property type="entry name" value="TIR"/>
    <property type="match status" value="1"/>
</dbReference>
<keyword evidence="6" id="KW-0520">NAD</keyword>
<dbReference type="SUPFAM" id="SSF52540">
    <property type="entry name" value="P-loop containing nucleoside triphosphate hydrolases"/>
    <property type="match status" value="1"/>
</dbReference>
<dbReference type="FunFam" id="3.40.50.10140:FF:000007">
    <property type="entry name" value="Disease resistance protein (TIR-NBS-LRR class)"/>
    <property type="match status" value="1"/>
</dbReference>
<dbReference type="SMART" id="SM00369">
    <property type="entry name" value="LRR_TYP"/>
    <property type="match status" value="4"/>
</dbReference>
<dbReference type="InterPro" id="IPR058192">
    <property type="entry name" value="WHD_ROQ1-like"/>
</dbReference>
<evidence type="ECO:0000256" key="7">
    <source>
        <dbReference type="ARBA" id="ARBA00047304"/>
    </source>
</evidence>
<dbReference type="eggNOG" id="ENOG502SI7S">
    <property type="taxonomic scope" value="Eukaryota"/>
</dbReference>
<dbReference type="SUPFAM" id="SSF46785">
    <property type="entry name" value="Winged helix' DNA-binding domain"/>
    <property type="match status" value="1"/>
</dbReference>